<gene>
    <name evidence="2" type="ORF">SAMN04487961_2597</name>
</gene>
<evidence type="ECO:0000313" key="3">
    <source>
        <dbReference type="Proteomes" id="UP000199339"/>
    </source>
</evidence>
<dbReference type="EMBL" id="FOUR01000006">
    <property type="protein sequence ID" value="SFN25493.1"/>
    <property type="molecule type" value="Genomic_DNA"/>
</dbReference>
<dbReference type="OrthoDB" id="5893955at2"/>
<evidence type="ECO:0000313" key="2">
    <source>
        <dbReference type="EMBL" id="SFN25493.1"/>
    </source>
</evidence>
<proteinExistence type="predicted"/>
<sequence length="120" mass="14231">MNRAKKEEARKHREAREGLSEEEIRELDRKEFLENQVRALAREIHYEWFPEEYDFMMDSSSDANDRRRGINPMSEEYTHRVNARRQERGVSPLGANGMPTSNESWDIAYAEAKKRILNNS</sequence>
<feature type="region of interest" description="Disordered" evidence="1">
    <location>
        <begin position="60"/>
        <end position="105"/>
    </location>
</feature>
<evidence type="ECO:0000256" key="1">
    <source>
        <dbReference type="SAM" id="MobiDB-lite"/>
    </source>
</evidence>
<feature type="compositionally biased region" description="Basic and acidic residues" evidence="1">
    <location>
        <begin position="1"/>
        <end position="19"/>
    </location>
</feature>
<reference evidence="3" key="1">
    <citation type="submission" date="2016-10" db="EMBL/GenBank/DDBJ databases">
        <authorList>
            <person name="Varghese N."/>
            <person name="Submissions S."/>
        </authorList>
    </citation>
    <scope>NUCLEOTIDE SEQUENCE [LARGE SCALE GENOMIC DNA]</scope>
    <source>
        <strain evidence="3">CGMCC 1.6775</strain>
    </source>
</reference>
<dbReference type="Proteomes" id="UP000199339">
    <property type="component" value="Unassembled WGS sequence"/>
</dbReference>
<feature type="region of interest" description="Disordered" evidence="1">
    <location>
        <begin position="1"/>
        <end position="23"/>
    </location>
</feature>
<dbReference type="RefSeq" id="WP_092004259.1">
    <property type="nucleotide sequence ID" value="NZ_FOUR01000006.1"/>
</dbReference>
<keyword evidence="3" id="KW-1185">Reference proteome</keyword>
<dbReference type="AlphaFoldDB" id="A0A1I4XJ21"/>
<name>A0A1I4XJ21_9GAMM</name>
<organism evidence="2 3">
    <name type="scientific">Marinobacter pelagius</name>
    <dbReference type="NCBI Taxonomy" id="379482"/>
    <lineage>
        <taxon>Bacteria</taxon>
        <taxon>Pseudomonadati</taxon>
        <taxon>Pseudomonadota</taxon>
        <taxon>Gammaproteobacteria</taxon>
        <taxon>Pseudomonadales</taxon>
        <taxon>Marinobacteraceae</taxon>
        <taxon>Marinobacter</taxon>
    </lineage>
</organism>
<feature type="compositionally biased region" description="Basic and acidic residues" evidence="1">
    <location>
        <begin position="76"/>
        <end position="88"/>
    </location>
</feature>
<protein>
    <submittedName>
        <fullName evidence="2">Uncharacterized protein</fullName>
    </submittedName>
</protein>
<accession>A0A1I4XJ21</accession>